<proteinExistence type="predicted"/>
<dbReference type="EMBL" id="DVFN01000015">
    <property type="protein sequence ID" value="HIQ68943.1"/>
    <property type="molecule type" value="Genomic_DNA"/>
</dbReference>
<gene>
    <name evidence="1" type="ORF">IAA67_01210</name>
</gene>
<reference evidence="1" key="1">
    <citation type="submission" date="2020-10" db="EMBL/GenBank/DDBJ databases">
        <authorList>
            <person name="Gilroy R."/>
        </authorList>
    </citation>
    <scope>NUCLEOTIDE SEQUENCE</scope>
    <source>
        <strain evidence="1">ChiSjej2B20-13462</strain>
    </source>
</reference>
<protein>
    <submittedName>
        <fullName evidence="1">Stage III sporulation protein AB</fullName>
    </submittedName>
</protein>
<organism evidence="1 2">
    <name type="scientific">Candidatus Avoscillospira stercorigallinarum</name>
    <dbReference type="NCBI Taxonomy" id="2840708"/>
    <lineage>
        <taxon>Bacteria</taxon>
        <taxon>Bacillati</taxon>
        <taxon>Bacillota</taxon>
        <taxon>Clostridia</taxon>
        <taxon>Eubacteriales</taxon>
        <taxon>Oscillospiraceae</taxon>
        <taxon>Oscillospiraceae incertae sedis</taxon>
        <taxon>Candidatus Avoscillospira</taxon>
    </lineage>
</organism>
<dbReference type="PIRSF" id="PIRSF021435">
    <property type="entry name" value="SpoIIIAB"/>
    <property type="match status" value="1"/>
</dbReference>
<dbReference type="AlphaFoldDB" id="A0A9D1CNB8"/>
<sequence>MRFAGIILIVASAGTVGFRYARGLRRRCRFLRQLMDALQLLKNEIAVCATPLPQAFALMAVAADGPLEQLFTAAARAMDRSHWTTPLMAVREALAQTPELSESDPAAQTLVDLAARLGRYDTDSQLQGIDMAVLRLTELLRQAEIERSTRSKTYQTLGICAGLALAILLL</sequence>
<evidence type="ECO:0000313" key="2">
    <source>
        <dbReference type="Proteomes" id="UP000886874"/>
    </source>
</evidence>
<comment type="caution">
    <text evidence="1">The sequence shown here is derived from an EMBL/GenBank/DDBJ whole genome shotgun (WGS) entry which is preliminary data.</text>
</comment>
<reference evidence="1" key="2">
    <citation type="journal article" date="2021" name="PeerJ">
        <title>Extensive microbial diversity within the chicken gut microbiome revealed by metagenomics and culture.</title>
        <authorList>
            <person name="Gilroy R."/>
            <person name="Ravi A."/>
            <person name="Getino M."/>
            <person name="Pursley I."/>
            <person name="Horton D.L."/>
            <person name="Alikhan N.F."/>
            <person name="Baker D."/>
            <person name="Gharbi K."/>
            <person name="Hall N."/>
            <person name="Watson M."/>
            <person name="Adriaenssens E.M."/>
            <person name="Foster-Nyarko E."/>
            <person name="Jarju S."/>
            <person name="Secka A."/>
            <person name="Antonio M."/>
            <person name="Oren A."/>
            <person name="Chaudhuri R.R."/>
            <person name="La Ragione R."/>
            <person name="Hildebrand F."/>
            <person name="Pallen M.J."/>
        </authorList>
    </citation>
    <scope>NUCLEOTIDE SEQUENCE</scope>
    <source>
        <strain evidence="1">ChiSjej2B20-13462</strain>
    </source>
</reference>
<accession>A0A9D1CNB8</accession>
<dbReference type="Proteomes" id="UP000886874">
    <property type="component" value="Unassembled WGS sequence"/>
</dbReference>
<dbReference type="Pfam" id="PF09548">
    <property type="entry name" value="Spore_III_AB"/>
    <property type="match status" value="1"/>
</dbReference>
<name>A0A9D1CNB8_9FIRM</name>
<dbReference type="InterPro" id="IPR014198">
    <property type="entry name" value="Spore_III_AB"/>
</dbReference>
<evidence type="ECO:0000313" key="1">
    <source>
        <dbReference type="EMBL" id="HIQ68943.1"/>
    </source>
</evidence>